<proteinExistence type="predicted"/>
<evidence type="ECO:0000256" key="6">
    <source>
        <dbReference type="ARBA" id="ARBA00022741"/>
    </source>
</evidence>
<keyword evidence="4" id="KW-0597">Phosphoprotein</keyword>
<organism evidence="10 11">
    <name type="scientific">Methylobacterium tardum</name>
    <dbReference type="NCBI Taxonomy" id="374432"/>
    <lineage>
        <taxon>Bacteria</taxon>
        <taxon>Pseudomonadati</taxon>
        <taxon>Pseudomonadota</taxon>
        <taxon>Alphaproteobacteria</taxon>
        <taxon>Hyphomicrobiales</taxon>
        <taxon>Methylobacteriaceae</taxon>
        <taxon>Methylobacterium</taxon>
    </lineage>
</organism>
<dbReference type="InterPro" id="IPR035965">
    <property type="entry name" value="PAS-like_dom_sf"/>
</dbReference>
<keyword evidence="6" id="KW-0547">Nucleotide-binding</keyword>
<dbReference type="InterPro" id="IPR036890">
    <property type="entry name" value="HATPase_C_sf"/>
</dbReference>
<evidence type="ECO:0000256" key="4">
    <source>
        <dbReference type="ARBA" id="ARBA00022553"/>
    </source>
</evidence>
<dbReference type="NCBIfam" id="TIGR00229">
    <property type="entry name" value="sensory_box"/>
    <property type="match status" value="1"/>
</dbReference>
<dbReference type="InterPro" id="IPR000014">
    <property type="entry name" value="PAS"/>
</dbReference>
<evidence type="ECO:0000256" key="1">
    <source>
        <dbReference type="ARBA" id="ARBA00000085"/>
    </source>
</evidence>
<dbReference type="PANTHER" id="PTHR41523:SF7">
    <property type="entry name" value="HISTIDINE KINASE"/>
    <property type="match status" value="1"/>
</dbReference>
<evidence type="ECO:0000256" key="7">
    <source>
        <dbReference type="ARBA" id="ARBA00022777"/>
    </source>
</evidence>
<comment type="catalytic activity">
    <reaction evidence="1">
        <text>ATP + protein L-histidine = ADP + protein N-phospho-L-histidine.</text>
        <dbReference type="EC" id="2.7.13.3"/>
    </reaction>
</comment>
<evidence type="ECO:0000313" key="11">
    <source>
        <dbReference type="Proteomes" id="UP001157440"/>
    </source>
</evidence>
<dbReference type="Pfam" id="PF07536">
    <property type="entry name" value="HWE_HK"/>
    <property type="match status" value="1"/>
</dbReference>
<dbReference type="AlphaFoldDB" id="A0AA37THU0"/>
<reference evidence="11" key="1">
    <citation type="journal article" date="2019" name="Int. J. Syst. Evol. Microbiol.">
        <title>The Global Catalogue of Microorganisms (GCM) 10K type strain sequencing project: providing services to taxonomists for standard genome sequencing and annotation.</title>
        <authorList>
            <consortium name="The Broad Institute Genomics Platform"/>
            <consortium name="The Broad Institute Genome Sequencing Center for Infectious Disease"/>
            <person name="Wu L."/>
            <person name="Ma J."/>
        </authorList>
    </citation>
    <scope>NUCLEOTIDE SEQUENCE [LARGE SCALE GENOMIC DNA]</scope>
    <source>
        <strain evidence="11">NBRC 103632</strain>
    </source>
</reference>
<dbReference type="Gene3D" id="3.30.565.10">
    <property type="entry name" value="Histidine kinase-like ATPase, C-terminal domain"/>
    <property type="match status" value="1"/>
</dbReference>
<dbReference type="EMBL" id="BSPL01000032">
    <property type="protein sequence ID" value="GLS73880.1"/>
    <property type="molecule type" value="Genomic_DNA"/>
</dbReference>
<evidence type="ECO:0000313" key="10">
    <source>
        <dbReference type="EMBL" id="GLS73880.1"/>
    </source>
</evidence>
<dbReference type="EC" id="2.7.13.3" evidence="2"/>
<evidence type="ECO:0000256" key="3">
    <source>
        <dbReference type="ARBA" id="ARBA00021740"/>
    </source>
</evidence>
<keyword evidence="11" id="KW-1185">Reference proteome</keyword>
<feature type="domain" description="PAS" evidence="9">
    <location>
        <begin position="400"/>
        <end position="445"/>
    </location>
</feature>
<dbReference type="InterPro" id="IPR013656">
    <property type="entry name" value="PAS_4"/>
</dbReference>
<dbReference type="PANTHER" id="PTHR41523">
    <property type="entry name" value="TWO-COMPONENT SYSTEM SENSOR PROTEIN"/>
    <property type="match status" value="1"/>
</dbReference>
<dbReference type="CDD" id="cd00130">
    <property type="entry name" value="PAS"/>
    <property type="match status" value="2"/>
</dbReference>
<keyword evidence="7" id="KW-0418">Kinase</keyword>
<keyword evidence="8" id="KW-0067">ATP-binding</keyword>
<dbReference type="SUPFAM" id="SSF55785">
    <property type="entry name" value="PYP-like sensor domain (PAS domain)"/>
    <property type="match status" value="4"/>
</dbReference>
<sequence>MAARIRDFGWAATPLGPIEGWSQGLSVAVNMILAMPGPANILWGPAHVQLYNDAYIAIARDRHPELLGRPAAEGWPEIHAAVLAPVMEAALAGRATRIADLCVTLLGPDRQPEERAFDTTWSPIPDGADGFGGALEILMEVTDRRRTQAALRESEELRRIALESGGMGAWRWDTRSGLVRADDAFQALWGVSFSDALHPASVYADLMYPEGAASLAAVTAKPIVPEQEFQDQVQVAIGPNAGRWIQWRGRAERDRPWIINGVSFDITAQHLVQQRLREGEARLHRVLDGMGEGFGLLAPDFTILEHNHEALRLDGRRRDEIVGHSQWEAYPGSEHSEIGRLLKQAMFEREPAALEHRYTWADGRAYWLDMRAYPTSDGTLAVFWRDVTDRKHVEDALRTERDRSAKILESISDAFYAVDAEWRFTYVNGEAEAWWGRDRQDLLGKVFWEEFPQAIGSESYKAHLRAAETREVVRLEAMSPILNHWVDISIYPTADGGLSVYFRDMTRKKQVEDTQAILVAELQHRTRNLLGVVRSVAQQTLRTSASLDEFRTAFNERLGALSRVQGLLSRAGDEPITMDRLIRSELDALGAADIPERVTVQGPKVRLRKGTVQTLALALHELATNARKYGALTTDSGQLRVAWRTYTDETGRRLVMDWQEIGLVRQREEQSPTKRGGYGRELIERALPYALQARTSYNLGETELLCTVDLPLTEGAAPKTSAQ</sequence>
<gene>
    <name evidence="10" type="ORF">GCM10007890_58950</name>
</gene>
<name>A0AA37THU0_9HYPH</name>
<protein>
    <recommendedName>
        <fullName evidence="3">Blue-light-activated histidine kinase</fullName>
        <ecNumber evidence="2">2.7.13.3</ecNumber>
    </recommendedName>
</protein>
<evidence type="ECO:0000256" key="2">
    <source>
        <dbReference type="ARBA" id="ARBA00012438"/>
    </source>
</evidence>
<dbReference type="Gene3D" id="3.30.450.20">
    <property type="entry name" value="PAS domain"/>
    <property type="match status" value="4"/>
</dbReference>
<dbReference type="RefSeq" id="WP_379011287.1">
    <property type="nucleotide sequence ID" value="NZ_JBHSWL010000001.1"/>
</dbReference>
<comment type="caution">
    <text evidence="10">The sequence shown here is derived from an EMBL/GenBank/DDBJ whole genome shotgun (WGS) entry which is preliminary data.</text>
</comment>
<evidence type="ECO:0000256" key="5">
    <source>
        <dbReference type="ARBA" id="ARBA00022679"/>
    </source>
</evidence>
<dbReference type="SMART" id="SM00911">
    <property type="entry name" value="HWE_HK"/>
    <property type="match status" value="1"/>
</dbReference>
<dbReference type="Pfam" id="PF08448">
    <property type="entry name" value="PAS_4"/>
    <property type="match status" value="3"/>
</dbReference>
<dbReference type="Proteomes" id="UP001157440">
    <property type="component" value="Unassembled WGS sequence"/>
</dbReference>
<dbReference type="GO" id="GO:0005524">
    <property type="term" value="F:ATP binding"/>
    <property type="evidence" value="ECO:0007669"/>
    <property type="project" value="UniProtKB-KW"/>
</dbReference>
<evidence type="ECO:0000256" key="8">
    <source>
        <dbReference type="ARBA" id="ARBA00022840"/>
    </source>
</evidence>
<keyword evidence="5" id="KW-0808">Transferase</keyword>
<evidence type="ECO:0000259" key="9">
    <source>
        <dbReference type="PROSITE" id="PS50112"/>
    </source>
</evidence>
<dbReference type="GO" id="GO:0004673">
    <property type="term" value="F:protein histidine kinase activity"/>
    <property type="evidence" value="ECO:0007669"/>
    <property type="project" value="UniProtKB-EC"/>
</dbReference>
<dbReference type="InterPro" id="IPR011102">
    <property type="entry name" value="Sig_transdc_His_kinase_HWE"/>
</dbReference>
<accession>A0AA37THU0</accession>
<dbReference type="SMART" id="SM00091">
    <property type="entry name" value="PAS"/>
    <property type="match status" value="3"/>
</dbReference>
<dbReference type="PROSITE" id="PS50112">
    <property type="entry name" value="PAS"/>
    <property type="match status" value="1"/>
</dbReference>